<dbReference type="GO" id="GO:0032222">
    <property type="term" value="P:regulation of synaptic transmission, cholinergic"/>
    <property type="evidence" value="ECO:0007669"/>
    <property type="project" value="InterPro"/>
</dbReference>
<sequence length="145" mass="15922">MKSGSMLIQRLLLLLSCCALLASAEVLECYNCAVNPGANGTLPICSHLNNTARYLKQCPNSTMCIKTISFINLPTGERRATLLRGCAPQIAEHHVLPHPRAQWQKVKKIEEPYSVGCIAAYSDSRMRTVDTIHCFCRGNLCNAAS</sequence>
<keyword evidence="2" id="KW-0325">Glycoprotein</keyword>
<dbReference type="EMBL" id="CP012524">
    <property type="protein sequence ID" value="ALC41592.1"/>
    <property type="molecule type" value="Genomic_DNA"/>
</dbReference>
<dbReference type="Proteomes" id="UP000494163">
    <property type="component" value="Chromosome 2R"/>
</dbReference>
<dbReference type="AlphaFoldDB" id="A0A0M4EJV3"/>
<feature type="signal peptide" evidence="3">
    <location>
        <begin position="1"/>
        <end position="24"/>
    </location>
</feature>
<reference evidence="4 5" key="1">
    <citation type="submission" date="2015-08" db="EMBL/GenBank/DDBJ databases">
        <title>Ancestral chromatin configuration constrains chromatin evolution on differentiating sex chromosomes in Drosophila.</title>
        <authorList>
            <person name="Zhou Q."/>
            <person name="Bachtrog D."/>
        </authorList>
    </citation>
    <scope>NUCLEOTIDE SEQUENCE [LARGE SCALE GENOMIC DNA]</scope>
    <source>
        <tissue evidence="4">Whole larvae</tissue>
    </source>
</reference>
<evidence type="ECO:0000313" key="4">
    <source>
        <dbReference type="EMBL" id="ALC41592.1"/>
    </source>
</evidence>
<feature type="chain" id="PRO_5005793654" evidence="3">
    <location>
        <begin position="25"/>
        <end position="145"/>
    </location>
</feature>
<proteinExistence type="predicted"/>
<dbReference type="OMA" id="NRQWEQE"/>
<gene>
    <name evidence="4" type="ORF">Dbus_chr2Rg1171</name>
</gene>
<keyword evidence="5" id="KW-1185">Reference proteome</keyword>
<accession>A0A0M4EJV3</accession>
<evidence type="ECO:0000313" key="5">
    <source>
        <dbReference type="Proteomes" id="UP000494163"/>
    </source>
</evidence>
<dbReference type="InterPro" id="IPR031424">
    <property type="entry name" value="QVR-like"/>
</dbReference>
<dbReference type="Pfam" id="PF17064">
    <property type="entry name" value="QVR"/>
    <property type="match status" value="1"/>
</dbReference>
<keyword evidence="1 3" id="KW-0732">Signal</keyword>
<evidence type="ECO:0000256" key="1">
    <source>
        <dbReference type="ARBA" id="ARBA00022729"/>
    </source>
</evidence>
<organism evidence="4 5">
    <name type="scientific">Drosophila busckii</name>
    <name type="common">Fruit fly</name>
    <dbReference type="NCBI Taxonomy" id="30019"/>
    <lineage>
        <taxon>Eukaryota</taxon>
        <taxon>Metazoa</taxon>
        <taxon>Ecdysozoa</taxon>
        <taxon>Arthropoda</taxon>
        <taxon>Hexapoda</taxon>
        <taxon>Insecta</taxon>
        <taxon>Pterygota</taxon>
        <taxon>Neoptera</taxon>
        <taxon>Endopterygota</taxon>
        <taxon>Diptera</taxon>
        <taxon>Brachycera</taxon>
        <taxon>Muscomorpha</taxon>
        <taxon>Ephydroidea</taxon>
        <taxon>Drosophilidae</taxon>
        <taxon>Drosophila</taxon>
    </lineage>
</organism>
<protein>
    <submittedName>
        <fullName evidence="4">CG8501</fullName>
    </submittedName>
</protein>
<dbReference type="GO" id="GO:0030431">
    <property type="term" value="P:sleep"/>
    <property type="evidence" value="ECO:0007669"/>
    <property type="project" value="InterPro"/>
</dbReference>
<feature type="non-terminal residue" evidence="4">
    <location>
        <position position="145"/>
    </location>
</feature>
<evidence type="ECO:0000256" key="2">
    <source>
        <dbReference type="ARBA" id="ARBA00023180"/>
    </source>
</evidence>
<evidence type="ECO:0000256" key="3">
    <source>
        <dbReference type="SAM" id="SignalP"/>
    </source>
</evidence>
<name>A0A0M4EJV3_DROBS</name>